<dbReference type="KEGG" id="pspi:PS2015_1846"/>
<dbReference type="InterPro" id="IPR036680">
    <property type="entry name" value="SPOR-like_sf"/>
</dbReference>
<sequence length="237" mass="25373">MAVSQNTRQRIIGTIVLGLVAVIVLPMIFDGEGSYQPPLQTQIPPVAERPEVNRSLPQRPVITADSDAIRIRPETPVEESIAPSDRPDQPATDAESVDDSQEQLADNNSADNNDDAQSQALTTDEPAADAAQAAAAVAEPPDTAAITAALDNQGLPEAWSVRLASFSNQTNASNLLNRLLSDGHRAYTRQISSSQGQLTAVFVGPLIDRAAAQQLLGQMREDYQLNGLVVRYQIEAP</sequence>
<dbReference type="GO" id="GO:0032506">
    <property type="term" value="P:cytokinetic process"/>
    <property type="evidence" value="ECO:0007669"/>
    <property type="project" value="TreeGrafter"/>
</dbReference>
<accession>A0A0S2KEF6</accession>
<dbReference type="GO" id="GO:0030428">
    <property type="term" value="C:cell septum"/>
    <property type="evidence" value="ECO:0007669"/>
    <property type="project" value="TreeGrafter"/>
</dbReference>
<dbReference type="InterPro" id="IPR007730">
    <property type="entry name" value="SPOR-like_dom"/>
</dbReference>
<dbReference type="EMBL" id="CP013189">
    <property type="protein sequence ID" value="ALO46494.1"/>
    <property type="molecule type" value="Genomic_DNA"/>
</dbReference>
<dbReference type="GO" id="GO:0032153">
    <property type="term" value="C:cell division site"/>
    <property type="evidence" value="ECO:0007669"/>
    <property type="project" value="TreeGrafter"/>
</dbReference>
<dbReference type="Gene3D" id="3.30.70.1070">
    <property type="entry name" value="Sporulation related repeat"/>
    <property type="match status" value="1"/>
</dbReference>
<name>A0A0S2KEF6_9GAMM</name>
<dbReference type="STRING" id="1249552.PS2015_1846"/>
<evidence type="ECO:0000313" key="5">
    <source>
        <dbReference type="Proteomes" id="UP000065641"/>
    </source>
</evidence>
<feature type="transmembrane region" description="Helical" evidence="2">
    <location>
        <begin position="12"/>
        <end position="29"/>
    </location>
</feature>
<dbReference type="SUPFAM" id="SSF110997">
    <property type="entry name" value="Sporulation related repeat"/>
    <property type="match status" value="1"/>
</dbReference>
<dbReference type="PROSITE" id="PS51724">
    <property type="entry name" value="SPOR"/>
    <property type="match status" value="1"/>
</dbReference>
<evidence type="ECO:0000313" key="4">
    <source>
        <dbReference type="EMBL" id="ALO46494.1"/>
    </source>
</evidence>
<reference evidence="4 5" key="1">
    <citation type="submission" date="2015-11" db="EMBL/GenBank/DDBJ databases">
        <authorList>
            <person name="Zhang Y."/>
            <person name="Guo Z."/>
        </authorList>
    </citation>
    <scope>NUCLEOTIDE SEQUENCE [LARGE SCALE GENOMIC DNA]</scope>
    <source>
        <strain evidence="4 5">KCTC 32221</strain>
    </source>
</reference>
<dbReference type="InterPro" id="IPR052521">
    <property type="entry name" value="Cell_div_SPOR-domain"/>
</dbReference>
<keyword evidence="2" id="KW-0472">Membrane</keyword>
<evidence type="ECO:0000259" key="3">
    <source>
        <dbReference type="PROSITE" id="PS51724"/>
    </source>
</evidence>
<dbReference type="PANTHER" id="PTHR38687:SF1">
    <property type="entry name" value="CELL DIVISION PROTEIN DEDD"/>
    <property type="match status" value="1"/>
</dbReference>
<evidence type="ECO:0000256" key="2">
    <source>
        <dbReference type="SAM" id="Phobius"/>
    </source>
</evidence>
<proteinExistence type="predicted"/>
<keyword evidence="2" id="KW-1133">Transmembrane helix</keyword>
<dbReference type="GO" id="GO:0042834">
    <property type="term" value="F:peptidoglycan binding"/>
    <property type="evidence" value="ECO:0007669"/>
    <property type="project" value="InterPro"/>
</dbReference>
<dbReference type="PANTHER" id="PTHR38687">
    <property type="entry name" value="CELL DIVISION PROTEIN DEDD-RELATED"/>
    <property type="match status" value="1"/>
</dbReference>
<dbReference type="AlphaFoldDB" id="A0A0S2KEF6"/>
<evidence type="ECO:0000256" key="1">
    <source>
        <dbReference type="SAM" id="MobiDB-lite"/>
    </source>
</evidence>
<dbReference type="OrthoDB" id="7069135at2"/>
<keyword evidence="5" id="KW-1185">Reference proteome</keyword>
<feature type="region of interest" description="Disordered" evidence="1">
    <location>
        <begin position="48"/>
        <end position="139"/>
    </location>
</feature>
<protein>
    <recommendedName>
        <fullName evidence="3">SPOR domain-containing protein</fullName>
    </recommendedName>
</protein>
<dbReference type="Proteomes" id="UP000065641">
    <property type="component" value="Chromosome"/>
</dbReference>
<organism evidence="4 5">
    <name type="scientific">Pseudohongiella spirulinae</name>
    <dbReference type="NCBI Taxonomy" id="1249552"/>
    <lineage>
        <taxon>Bacteria</taxon>
        <taxon>Pseudomonadati</taxon>
        <taxon>Pseudomonadota</taxon>
        <taxon>Gammaproteobacteria</taxon>
        <taxon>Pseudomonadales</taxon>
        <taxon>Pseudohongiellaceae</taxon>
        <taxon>Pseudohongiella</taxon>
    </lineage>
</organism>
<feature type="domain" description="SPOR" evidence="3">
    <location>
        <begin position="153"/>
        <end position="232"/>
    </location>
</feature>
<dbReference type="Pfam" id="PF05036">
    <property type="entry name" value="SPOR"/>
    <property type="match status" value="1"/>
</dbReference>
<feature type="compositionally biased region" description="Low complexity" evidence="1">
    <location>
        <begin position="105"/>
        <end position="139"/>
    </location>
</feature>
<keyword evidence="2" id="KW-0812">Transmembrane</keyword>
<dbReference type="RefSeq" id="WP_058021926.1">
    <property type="nucleotide sequence ID" value="NZ_CP013189.1"/>
</dbReference>
<gene>
    <name evidence="4" type="ORF">PS2015_1846</name>
</gene>